<dbReference type="AlphaFoldDB" id="E7QRL4"/>
<dbReference type="OrthoDB" id="247384at2157"/>
<accession>E7QRL4</accession>
<dbReference type="InterPro" id="IPR003675">
    <property type="entry name" value="Rce1/LyrA-like_dom"/>
</dbReference>
<evidence type="ECO:0000256" key="1">
    <source>
        <dbReference type="SAM" id="Phobius"/>
    </source>
</evidence>
<evidence type="ECO:0000313" key="3">
    <source>
        <dbReference type="EMBL" id="EFW92633.1"/>
    </source>
</evidence>
<keyword evidence="3" id="KW-0378">Hydrolase</keyword>
<dbReference type="GO" id="GO:0004175">
    <property type="term" value="F:endopeptidase activity"/>
    <property type="evidence" value="ECO:0007669"/>
    <property type="project" value="UniProtKB-ARBA"/>
</dbReference>
<dbReference type="Proteomes" id="UP000184203">
    <property type="component" value="Unassembled WGS sequence"/>
</dbReference>
<feature type="transmembrane region" description="Helical" evidence="1">
    <location>
        <begin position="12"/>
        <end position="34"/>
    </location>
</feature>
<dbReference type="STRING" id="797209.GCA_000376445_00117"/>
<feature type="transmembrane region" description="Helical" evidence="1">
    <location>
        <begin position="80"/>
        <end position="103"/>
    </location>
</feature>
<dbReference type="RefSeq" id="WP_007978400.1">
    <property type="nucleotide sequence ID" value="NZ_AEMG01000006.1"/>
</dbReference>
<dbReference type="GO" id="GO:0080120">
    <property type="term" value="P:CAAX-box protein maturation"/>
    <property type="evidence" value="ECO:0007669"/>
    <property type="project" value="UniProtKB-ARBA"/>
</dbReference>
<evidence type="ECO:0000313" key="5">
    <source>
        <dbReference type="Proteomes" id="UP000003751"/>
    </source>
</evidence>
<proteinExistence type="predicted"/>
<protein>
    <submittedName>
        <fullName evidence="3">CAAX amino terminal protease family, transmembrane</fullName>
    </submittedName>
</protein>
<dbReference type="Pfam" id="PF02517">
    <property type="entry name" value="Rce1-like"/>
    <property type="match status" value="1"/>
</dbReference>
<keyword evidence="6" id="KW-1185">Reference proteome</keyword>
<feature type="domain" description="CAAX prenyl protease 2/Lysostaphin resistance protein A-like" evidence="2">
    <location>
        <begin position="122"/>
        <end position="197"/>
    </location>
</feature>
<keyword evidence="3" id="KW-0645">Protease</keyword>
<reference evidence="3 5" key="1">
    <citation type="journal article" date="2014" name="ISME J.">
        <title>Trehalose/2-sulfotrehalose biosynthesis and glycine-betaine uptake are widely spread mechanisms for osmoadaptation in the Halobacteriales.</title>
        <authorList>
            <person name="Youssef N.H."/>
            <person name="Savage-Ashlock K.N."/>
            <person name="McCully A.L."/>
            <person name="Luedtke B."/>
            <person name="Shaw E.I."/>
            <person name="Hoff W.D."/>
            <person name="Elshahed M.S."/>
        </authorList>
    </citation>
    <scope>NUCLEOTIDE SEQUENCE [LARGE SCALE GENOMIC DNA]</scope>
    <source>
        <strain evidence="3 5">DX253</strain>
    </source>
</reference>
<reference evidence="4" key="2">
    <citation type="submission" date="2016-11" db="EMBL/GenBank/DDBJ databases">
        <authorList>
            <person name="Jaros S."/>
            <person name="Januszkiewicz K."/>
            <person name="Wedrychowicz H."/>
        </authorList>
    </citation>
    <scope>NUCLEOTIDE SEQUENCE [LARGE SCALE GENOMIC DNA]</scope>
    <source>
        <strain evidence="4">DX253</strain>
    </source>
</reference>
<organism evidence="3 5">
    <name type="scientific">Haladaptatus paucihalophilus DX253</name>
    <dbReference type="NCBI Taxonomy" id="797209"/>
    <lineage>
        <taxon>Archaea</taxon>
        <taxon>Methanobacteriati</taxon>
        <taxon>Methanobacteriota</taxon>
        <taxon>Stenosarchaea group</taxon>
        <taxon>Halobacteria</taxon>
        <taxon>Halobacteriales</taxon>
        <taxon>Haladaptataceae</taxon>
        <taxon>Haladaptatus</taxon>
    </lineage>
</organism>
<dbReference type="Proteomes" id="UP000003751">
    <property type="component" value="Unassembled WGS sequence"/>
</dbReference>
<dbReference type="EMBL" id="FRAN01000001">
    <property type="protein sequence ID" value="SHK17100.1"/>
    <property type="molecule type" value="Genomic_DNA"/>
</dbReference>
<evidence type="ECO:0000313" key="4">
    <source>
        <dbReference type="EMBL" id="SHK17100.1"/>
    </source>
</evidence>
<evidence type="ECO:0000313" key="6">
    <source>
        <dbReference type="Proteomes" id="UP000184203"/>
    </source>
</evidence>
<dbReference type="eggNOG" id="arCOG05750">
    <property type="taxonomic scope" value="Archaea"/>
</dbReference>
<dbReference type="PATRIC" id="fig|797209.4.peg.1428"/>
<gene>
    <name evidence="4" type="ORF">SAMN05444342_0823</name>
    <name evidence="3" type="ORF">ZOD2009_07184</name>
</gene>
<keyword evidence="1 3" id="KW-0812">Transmembrane</keyword>
<sequence length="228" mass="25304">MNFSRTVGDRTFGLTWVRLSLLVGALIAVAWSYWPSTGGSLNLRVFRDVTLYIAIPGALAVTHGRRIGYRVNRKAIRNTLVLLAFVVPIYVVGSSLPTIRTYYPMWETNAALGSFLPHAVKQFIVVLAAETYYRGFLCVGVRKIGFKSVFVSPIIYAFHHLGKPPVEVILSGPTDVLFGAVDYNCDSVLPSVVAHGIGLMLLDWLVLHEPLIPQDTVLNWLSWLPVHL</sequence>
<feature type="transmembrane region" description="Helical" evidence="1">
    <location>
        <begin position="49"/>
        <end position="68"/>
    </location>
</feature>
<keyword evidence="1" id="KW-1133">Transmembrane helix</keyword>
<name>E7QRL4_HALPU</name>
<evidence type="ECO:0000259" key="2">
    <source>
        <dbReference type="Pfam" id="PF02517"/>
    </source>
</evidence>
<reference evidence="6" key="3">
    <citation type="submission" date="2016-11" db="EMBL/GenBank/DDBJ databases">
        <authorList>
            <person name="Varghese N."/>
            <person name="Submissions S."/>
        </authorList>
    </citation>
    <scope>NUCLEOTIDE SEQUENCE [LARGE SCALE GENOMIC DNA]</scope>
    <source>
        <strain evidence="6">DX253</strain>
    </source>
</reference>
<dbReference type="GO" id="GO:0006508">
    <property type="term" value="P:proteolysis"/>
    <property type="evidence" value="ECO:0007669"/>
    <property type="project" value="UniProtKB-KW"/>
</dbReference>
<keyword evidence="1" id="KW-0472">Membrane</keyword>
<dbReference type="EMBL" id="AEMG01000006">
    <property type="protein sequence ID" value="EFW92633.1"/>
    <property type="molecule type" value="Genomic_DNA"/>
</dbReference>